<feature type="region of interest" description="Disordered" evidence="1">
    <location>
        <begin position="475"/>
        <end position="499"/>
    </location>
</feature>
<evidence type="ECO:0000256" key="1">
    <source>
        <dbReference type="SAM" id="MobiDB-lite"/>
    </source>
</evidence>
<feature type="compositionally biased region" description="Low complexity" evidence="1">
    <location>
        <begin position="522"/>
        <end position="539"/>
    </location>
</feature>
<gene>
    <name evidence="2" type="ORF">TTHERM_00933290</name>
</gene>
<name>I7LWF9_TETTS</name>
<organism evidence="2 3">
    <name type="scientific">Tetrahymena thermophila (strain SB210)</name>
    <dbReference type="NCBI Taxonomy" id="312017"/>
    <lineage>
        <taxon>Eukaryota</taxon>
        <taxon>Sar</taxon>
        <taxon>Alveolata</taxon>
        <taxon>Ciliophora</taxon>
        <taxon>Intramacronucleata</taxon>
        <taxon>Oligohymenophorea</taxon>
        <taxon>Hymenostomatida</taxon>
        <taxon>Tetrahymenina</taxon>
        <taxon>Tetrahymenidae</taxon>
        <taxon>Tetrahymena</taxon>
    </lineage>
</organism>
<protein>
    <submittedName>
        <fullName evidence="2">Uncharacterized protein</fullName>
    </submittedName>
</protein>
<dbReference type="AlphaFoldDB" id="I7LWF9"/>
<dbReference type="KEGG" id="tet:TTHERM_00933290"/>
<dbReference type="Proteomes" id="UP000009168">
    <property type="component" value="Unassembled WGS sequence"/>
</dbReference>
<sequence>MNFQERFKGKTSQISKDLVASITDTNDRMKVDFNNMQRCDVFDISRSYTPSVKSEIAVPIRKPQSQFSVTDNGVFSKKSVSQKLITHRDQLYTPTNERQQQSIFSALQNNFDKSETVSDTFSPINARRQIVDKNMEKSKFQESPNIFKVNNFKLGATDNNLQNSPAKLDHQSFQQSSASQILQARLAKERSQSNNFQRVGSYLAKGLKQQTEPSNTQDNGIEIIILRNNAPQITVKQIDKEDGEKIISKLNQMDQNILKNKLNKSSMNNQRQKNIEKNLISTNKSVMQQMSEHGYGFNQDTSNGFSNENELNLQRIPSNLMMEQQNSTKQEEYFPLDTFASEFQSGKSPNHNSMTPMNRKAQSHINLNEIKNYNPQATKVSLQQDLQQFINGLGKSKTSVSNSSLQSFQNIYNNKNEKNYNIQQLLMNNQLSQIIPNDVMQDQIYQIKMKKEEEDSLFQYKNSFNYRQKSYIKQNTGNDSPVYNGQGGVDSPSVQNKRQIENQQQLEEEFQNSVYFGSNQLYQNTNQSNNNTPINQQSSLRQKSFSSQAYPLTISRVLTNIK</sequence>
<dbReference type="EMBL" id="GG662564">
    <property type="protein sequence ID" value="EAS01640.1"/>
    <property type="molecule type" value="Genomic_DNA"/>
</dbReference>
<keyword evidence="3" id="KW-1185">Reference proteome</keyword>
<dbReference type="HOGENOM" id="CLU_485313_0_0_1"/>
<dbReference type="GeneID" id="7840410"/>
<evidence type="ECO:0000313" key="3">
    <source>
        <dbReference type="Proteomes" id="UP000009168"/>
    </source>
</evidence>
<reference evidence="3" key="1">
    <citation type="journal article" date="2006" name="PLoS Biol.">
        <title>Macronuclear genome sequence of the ciliate Tetrahymena thermophila, a model eukaryote.</title>
        <authorList>
            <person name="Eisen J.A."/>
            <person name="Coyne R.S."/>
            <person name="Wu M."/>
            <person name="Wu D."/>
            <person name="Thiagarajan M."/>
            <person name="Wortman J.R."/>
            <person name="Badger J.H."/>
            <person name="Ren Q."/>
            <person name="Amedeo P."/>
            <person name="Jones K.M."/>
            <person name="Tallon L.J."/>
            <person name="Delcher A.L."/>
            <person name="Salzberg S.L."/>
            <person name="Silva J.C."/>
            <person name="Haas B.J."/>
            <person name="Majoros W.H."/>
            <person name="Farzad M."/>
            <person name="Carlton J.M."/>
            <person name="Smith R.K. Jr."/>
            <person name="Garg J."/>
            <person name="Pearlman R.E."/>
            <person name="Karrer K.M."/>
            <person name="Sun L."/>
            <person name="Manning G."/>
            <person name="Elde N.C."/>
            <person name="Turkewitz A.P."/>
            <person name="Asai D.J."/>
            <person name="Wilkes D.E."/>
            <person name="Wang Y."/>
            <person name="Cai H."/>
            <person name="Collins K."/>
            <person name="Stewart B.A."/>
            <person name="Lee S.R."/>
            <person name="Wilamowska K."/>
            <person name="Weinberg Z."/>
            <person name="Ruzzo W.L."/>
            <person name="Wloga D."/>
            <person name="Gaertig J."/>
            <person name="Frankel J."/>
            <person name="Tsao C.-C."/>
            <person name="Gorovsky M.A."/>
            <person name="Keeling P.J."/>
            <person name="Waller R.F."/>
            <person name="Patron N.J."/>
            <person name="Cherry J.M."/>
            <person name="Stover N.A."/>
            <person name="Krieger C.J."/>
            <person name="del Toro C."/>
            <person name="Ryder H.F."/>
            <person name="Williamson S.C."/>
            <person name="Barbeau R.A."/>
            <person name="Hamilton E.P."/>
            <person name="Orias E."/>
        </authorList>
    </citation>
    <scope>NUCLEOTIDE SEQUENCE [LARGE SCALE GENOMIC DNA]</scope>
    <source>
        <strain evidence="3">SB210</strain>
    </source>
</reference>
<accession>I7LWF9</accession>
<dbReference type="RefSeq" id="XP_001021885.1">
    <property type="nucleotide sequence ID" value="XM_001021885.1"/>
</dbReference>
<proteinExistence type="predicted"/>
<feature type="region of interest" description="Disordered" evidence="1">
    <location>
        <begin position="522"/>
        <end position="542"/>
    </location>
</feature>
<evidence type="ECO:0000313" key="2">
    <source>
        <dbReference type="EMBL" id="EAS01640.1"/>
    </source>
</evidence>
<dbReference type="InParanoid" id="I7LWF9"/>